<dbReference type="PRINTS" id="PR01249">
    <property type="entry name" value="RIBOSOMALL31"/>
</dbReference>
<dbReference type="PANTHER" id="PTHR33280:SF1">
    <property type="entry name" value="LARGE RIBOSOMAL SUBUNIT PROTEIN BL31C"/>
    <property type="match status" value="1"/>
</dbReference>
<evidence type="ECO:0000256" key="5">
    <source>
        <dbReference type="ARBA" id="ARBA00023274"/>
    </source>
</evidence>
<dbReference type="GO" id="GO:0006412">
    <property type="term" value="P:translation"/>
    <property type="evidence" value="ECO:0007669"/>
    <property type="project" value="UniProtKB-UniRule"/>
</dbReference>
<keyword evidence="3 7" id="KW-0694">RNA-binding</keyword>
<dbReference type="SUPFAM" id="SSF47789">
    <property type="entry name" value="C-terminal domain of RNA polymerase alpha subunit"/>
    <property type="match status" value="1"/>
</dbReference>
<organism evidence="8 9">
    <name type="scientific">Candidatus Thermofonsia Clade 1 bacterium</name>
    <dbReference type="NCBI Taxonomy" id="2364210"/>
    <lineage>
        <taxon>Bacteria</taxon>
        <taxon>Bacillati</taxon>
        <taxon>Chloroflexota</taxon>
        <taxon>Candidatus Thermofontia</taxon>
        <taxon>Candidatus Thermofonsia Clade 1</taxon>
    </lineage>
</organism>
<gene>
    <name evidence="7" type="primary">rpmE</name>
    <name evidence="8" type="ORF">CUN51_02280</name>
</gene>
<dbReference type="InterPro" id="IPR002150">
    <property type="entry name" value="Ribosomal_bL31"/>
</dbReference>
<comment type="caution">
    <text evidence="7">Lacks conserved residue(s) required for the propagation of feature annotation.</text>
</comment>
<evidence type="ECO:0000256" key="6">
    <source>
        <dbReference type="ARBA" id="ARBA00035687"/>
    </source>
</evidence>
<keyword evidence="5 7" id="KW-0687">Ribonucleoprotein</keyword>
<dbReference type="InterPro" id="IPR034704">
    <property type="entry name" value="Ribosomal_bL28/bL31-like_sf"/>
</dbReference>
<evidence type="ECO:0000313" key="9">
    <source>
        <dbReference type="Proteomes" id="UP000228921"/>
    </source>
</evidence>
<dbReference type="NCBIfam" id="TIGR00105">
    <property type="entry name" value="L31"/>
    <property type="match status" value="1"/>
</dbReference>
<evidence type="ECO:0000313" key="8">
    <source>
        <dbReference type="EMBL" id="PJF31790.1"/>
    </source>
</evidence>
<dbReference type="Proteomes" id="UP000228921">
    <property type="component" value="Unassembled WGS sequence"/>
</dbReference>
<dbReference type="GO" id="GO:0019843">
    <property type="term" value="F:rRNA binding"/>
    <property type="evidence" value="ECO:0007669"/>
    <property type="project" value="UniProtKB-KW"/>
</dbReference>
<comment type="subunit">
    <text evidence="7">Part of the 50S ribosomal subunit.</text>
</comment>
<evidence type="ECO:0000256" key="3">
    <source>
        <dbReference type="ARBA" id="ARBA00022884"/>
    </source>
</evidence>
<dbReference type="Gene3D" id="4.10.830.30">
    <property type="entry name" value="Ribosomal protein L31"/>
    <property type="match status" value="1"/>
</dbReference>
<dbReference type="SUPFAM" id="SSF143800">
    <property type="entry name" value="L28p-like"/>
    <property type="match status" value="1"/>
</dbReference>
<reference evidence="8 9" key="1">
    <citation type="submission" date="2017-11" db="EMBL/GenBank/DDBJ databases">
        <title>Evolution of Phototrophy in the Chloroflexi Phylum Driven by Horizontal Gene Transfer.</title>
        <authorList>
            <person name="Ward L.M."/>
            <person name="Hemp J."/>
            <person name="Shih P.M."/>
            <person name="Mcglynn S.E."/>
            <person name="Fischer W."/>
        </authorList>
    </citation>
    <scope>NUCLEOTIDE SEQUENCE [LARGE SCALE GENOMIC DNA]</scope>
    <source>
        <strain evidence="8">CP2_2F</strain>
    </source>
</reference>
<evidence type="ECO:0000256" key="7">
    <source>
        <dbReference type="HAMAP-Rule" id="MF_00501"/>
    </source>
</evidence>
<dbReference type="GO" id="GO:0003735">
    <property type="term" value="F:structural constituent of ribosome"/>
    <property type="evidence" value="ECO:0007669"/>
    <property type="project" value="InterPro"/>
</dbReference>
<dbReference type="HAMAP" id="MF_00501">
    <property type="entry name" value="Ribosomal_bL31_1"/>
    <property type="match status" value="1"/>
</dbReference>
<evidence type="ECO:0000256" key="4">
    <source>
        <dbReference type="ARBA" id="ARBA00022980"/>
    </source>
</evidence>
<sequence>MKSNIHPKWYPQAKITCLACGTVWTVGSTRPTLQVDVCSNCHPFYTGEQRIVDTEGRVDRFMRRLETRTVRAQQQAARAAGSPEYPLSELGIGKQYTDLLAANGLLTAADFIKRLQESGDEGVLSIRGIGRKVLTDIKKKLRQKGYELPAAQD</sequence>
<name>A0A2M8P2K8_9CHLR</name>
<dbReference type="PROSITE" id="PS01143">
    <property type="entry name" value="RIBOSOMAL_L31"/>
    <property type="match status" value="1"/>
</dbReference>
<dbReference type="InterPro" id="IPR042105">
    <property type="entry name" value="Ribosomal_bL31_sf"/>
</dbReference>
<dbReference type="Pfam" id="PF01197">
    <property type="entry name" value="Ribosomal_L31"/>
    <property type="match status" value="1"/>
</dbReference>
<proteinExistence type="inferred from homology"/>
<dbReference type="AlphaFoldDB" id="A0A2M8P2K8"/>
<keyword evidence="4 7" id="KW-0689">Ribosomal protein</keyword>
<dbReference type="PANTHER" id="PTHR33280">
    <property type="entry name" value="50S RIBOSOMAL PROTEIN L31, CHLOROPLASTIC"/>
    <property type="match status" value="1"/>
</dbReference>
<dbReference type="GO" id="GO:1990904">
    <property type="term" value="C:ribonucleoprotein complex"/>
    <property type="evidence" value="ECO:0007669"/>
    <property type="project" value="UniProtKB-KW"/>
</dbReference>
<dbReference type="NCBIfam" id="NF000612">
    <property type="entry name" value="PRK00019.1"/>
    <property type="match status" value="1"/>
</dbReference>
<accession>A0A2M8P2K8</accession>
<dbReference type="EMBL" id="PGTK01000002">
    <property type="protein sequence ID" value="PJF31790.1"/>
    <property type="molecule type" value="Genomic_DNA"/>
</dbReference>
<comment type="caution">
    <text evidence="8">The sequence shown here is derived from an EMBL/GenBank/DDBJ whole genome shotgun (WGS) entry which is preliminary data.</text>
</comment>
<dbReference type="GO" id="GO:0005840">
    <property type="term" value="C:ribosome"/>
    <property type="evidence" value="ECO:0007669"/>
    <property type="project" value="UniProtKB-KW"/>
</dbReference>
<dbReference type="InterPro" id="IPR027491">
    <property type="entry name" value="Ribosomal_bL31_A"/>
</dbReference>
<dbReference type="NCBIfam" id="NF001809">
    <property type="entry name" value="PRK00528.1"/>
    <property type="match status" value="1"/>
</dbReference>
<evidence type="ECO:0000256" key="1">
    <source>
        <dbReference type="ARBA" id="ARBA00009296"/>
    </source>
</evidence>
<protein>
    <recommendedName>
        <fullName evidence="6 7">Large ribosomal subunit protein bL31</fullName>
    </recommendedName>
</protein>
<keyword evidence="2 7" id="KW-0699">rRNA-binding</keyword>
<dbReference type="Gene3D" id="1.10.150.20">
    <property type="entry name" value="5' to 3' exonuclease, C-terminal subdomain"/>
    <property type="match status" value="1"/>
</dbReference>
<evidence type="ECO:0000256" key="2">
    <source>
        <dbReference type="ARBA" id="ARBA00022730"/>
    </source>
</evidence>
<comment type="function">
    <text evidence="7">Binds the 23S rRNA.</text>
</comment>
<comment type="similarity">
    <text evidence="1 7">Belongs to the bacterial ribosomal protein bL31 family. Type A subfamily.</text>
</comment>